<evidence type="ECO:0000259" key="3">
    <source>
        <dbReference type="PROSITE" id="PS01031"/>
    </source>
</evidence>
<dbReference type="Proteomes" id="UP000229334">
    <property type="component" value="Unassembled WGS sequence"/>
</dbReference>
<dbReference type="Pfam" id="PF00011">
    <property type="entry name" value="HSP20"/>
    <property type="match status" value="1"/>
</dbReference>
<accession>A0A2H0BK90</accession>
<dbReference type="CDD" id="cd06464">
    <property type="entry name" value="ACD_sHsps-like"/>
    <property type="match status" value="1"/>
</dbReference>
<protein>
    <recommendedName>
        <fullName evidence="3">SHSP domain-containing protein</fullName>
    </recommendedName>
</protein>
<dbReference type="EMBL" id="PCSX01000032">
    <property type="protein sequence ID" value="PIP58096.1"/>
    <property type="molecule type" value="Genomic_DNA"/>
</dbReference>
<dbReference type="InterPro" id="IPR008978">
    <property type="entry name" value="HSP20-like_chaperone"/>
</dbReference>
<sequence>MFNSKDKRSFFERITGSISVTDDDVFDDEKPIKQARVSDDDWVSDDEEVEETGELAIDVYQTPDEVVVQAMIAGVKPENININISRQSITIEGRRENQTEFSSDNYVKRELYWGSFARTVELPSEVEPDNAEAFEKHGLLTIKLPRIDKDRVQKVKIRTI</sequence>
<name>A0A2H0BK90_9BACT</name>
<comment type="caution">
    <text evidence="4">The sequence shown here is derived from an EMBL/GenBank/DDBJ whole genome shotgun (WGS) entry which is preliminary data.</text>
</comment>
<organism evidence="4 5">
    <name type="scientific">Candidatus Vogelbacteria bacterium CG22_combo_CG10-13_8_21_14_all_37_9</name>
    <dbReference type="NCBI Taxonomy" id="1975046"/>
    <lineage>
        <taxon>Bacteria</taxon>
        <taxon>Candidatus Vogeliibacteriota</taxon>
    </lineage>
</organism>
<dbReference type="AlphaFoldDB" id="A0A2H0BK90"/>
<gene>
    <name evidence="4" type="ORF">COX02_02125</name>
</gene>
<dbReference type="Gene3D" id="2.60.40.790">
    <property type="match status" value="1"/>
</dbReference>
<evidence type="ECO:0000256" key="2">
    <source>
        <dbReference type="RuleBase" id="RU003616"/>
    </source>
</evidence>
<dbReference type="InterPro" id="IPR002068">
    <property type="entry name" value="A-crystallin/Hsp20_dom"/>
</dbReference>
<reference evidence="4 5" key="1">
    <citation type="submission" date="2017-09" db="EMBL/GenBank/DDBJ databases">
        <title>Depth-based differentiation of microbial function through sediment-hosted aquifers and enrichment of novel symbionts in the deep terrestrial subsurface.</title>
        <authorList>
            <person name="Probst A.J."/>
            <person name="Ladd B."/>
            <person name="Jarett J.K."/>
            <person name="Geller-Mcgrath D.E."/>
            <person name="Sieber C.M."/>
            <person name="Emerson J.B."/>
            <person name="Anantharaman K."/>
            <person name="Thomas B.C."/>
            <person name="Malmstrom R."/>
            <person name="Stieglmeier M."/>
            <person name="Klingl A."/>
            <person name="Woyke T."/>
            <person name="Ryan C.M."/>
            <person name="Banfield J.F."/>
        </authorList>
    </citation>
    <scope>NUCLEOTIDE SEQUENCE [LARGE SCALE GENOMIC DNA]</scope>
    <source>
        <strain evidence="4">CG22_combo_CG10-13_8_21_14_all_37_9</strain>
    </source>
</reference>
<feature type="domain" description="SHSP" evidence="3">
    <location>
        <begin position="48"/>
        <end position="160"/>
    </location>
</feature>
<evidence type="ECO:0000313" key="4">
    <source>
        <dbReference type="EMBL" id="PIP58096.1"/>
    </source>
</evidence>
<proteinExistence type="inferred from homology"/>
<evidence type="ECO:0000256" key="1">
    <source>
        <dbReference type="PROSITE-ProRule" id="PRU00285"/>
    </source>
</evidence>
<evidence type="ECO:0000313" key="5">
    <source>
        <dbReference type="Proteomes" id="UP000229334"/>
    </source>
</evidence>
<comment type="similarity">
    <text evidence="1 2">Belongs to the small heat shock protein (HSP20) family.</text>
</comment>
<dbReference type="PROSITE" id="PS01031">
    <property type="entry name" value="SHSP"/>
    <property type="match status" value="1"/>
</dbReference>
<dbReference type="InterPro" id="IPR031107">
    <property type="entry name" value="Small_HSP"/>
</dbReference>
<dbReference type="PANTHER" id="PTHR11527">
    <property type="entry name" value="HEAT-SHOCK PROTEIN 20 FAMILY MEMBER"/>
    <property type="match status" value="1"/>
</dbReference>
<dbReference type="SUPFAM" id="SSF49764">
    <property type="entry name" value="HSP20-like chaperones"/>
    <property type="match status" value="1"/>
</dbReference>